<evidence type="ECO:0000259" key="6">
    <source>
        <dbReference type="PROSITE" id="PS50111"/>
    </source>
</evidence>
<evidence type="ECO:0000256" key="4">
    <source>
        <dbReference type="SAM" id="MobiDB-lite"/>
    </source>
</evidence>
<evidence type="ECO:0000256" key="2">
    <source>
        <dbReference type="ARBA" id="ARBA00029447"/>
    </source>
</evidence>
<dbReference type="PANTHER" id="PTHR32089:SF112">
    <property type="entry name" value="LYSOZYME-LIKE PROTEIN-RELATED"/>
    <property type="match status" value="1"/>
</dbReference>
<dbReference type="InterPro" id="IPR003660">
    <property type="entry name" value="HAMP_dom"/>
</dbReference>
<evidence type="ECO:0000256" key="5">
    <source>
        <dbReference type="SAM" id="Phobius"/>
    </source>
</evidence>
<dbReference type="PRINTS" id="PR00260">
    <property type="entry name" value="CHEMTRNSDUCR"/>
</dbReference>
<dbReference type="PROSITE" id="PS50111">
    <property type="entry name" value="CHEMOTAXIS_TRANSDUC_2"/>
    <property type="match status" value="1"/>
</dbReference>
<comment type="similarity">
    <text evidence="2">Belongs to the methyl-accepting chemotaxis (MCP) protein family.</text>
</comment>
<dbReference type="InterPro" id="IPR035965">
    <property type="entry name" value="PAS-like_dom_sf"/>
</dbReference>
<dbReference type="EMBL" id="FMJC01000002">
    <property type="protein sequence ID" value="SCM72226.1"/>
    <property type="molecule type" value="Genomic_DNA"/>
</dbReference>
<dbReference type="CDD" id="cd06225">
    <property type="entry name" value="HAMP"/>
    <property type="match status" value="1"/>
</dbReference>
<dbReference type="SUPFAM" id="SSF58104">
    <property type="entry name" value="Methyl-accepting chemotaxis protein (MCP) signaling domain"/>
    <property type="match status" value="1"/>
</dbReference>
<proteinExistence type="inferred from homology"/>
<dbReference type="SMART" id="SM00283">
    <property type="entry name" value="MA"/>
    <property type="match status" value="1"/>
</dbReference>
<keyword evidence="5" id="KW-1133">Transmembrane helix</keyword>
<evidence type="ECO:0000256" key="3">
    <source>
        <dbReference type="PROSITE-ProRule" id="PRU00284"/>
    </source>
</evidence>
<dbReference type="Pfam" id="PF00015">
    <property type="entry name" value="MCPsignal"/>
    <property type="match status" value="1"/>
</dbReference>
<dbReference type="AlphaFoldDB" id="A0A212L3Y4"/>
<dbReference type="PANTHER" id="PTHR32089">
    <property type="entry name" value="METHYL-ACCEPTING CHEMOTAXIS PROTEIN MCPB"/>
    <property type="match status" value="1"/>
</dbReference>
<keyword evidence="5" id="KW-0812">Transmembrane</keyword>
<evidence type="ECO:0000259" key="7">
    <source>
        <dbReference type="PROSITE" id="PS50885"/>
    </source>
</evidence>
<feature type="transmembrane region" description="Helical" evidence="5">
    <location>
        <begin position="44"/>
        <end position="67"/>
    </location>
</feature>
<dbReference type="GO" id="GO:0006935">
    <property type="term" value="P:chemotaxis"/>
    <property type="evidence" value="ECO:0007669"/>
    <property type="project" value="InterPro"/>
</dbReference>
<dbReference type="SMART" id="SM00304">
    <property type="entry name" value="HAMP"/>
    <property type="match status" value="1"/>
</dbReference>
<feature type="domain" description="Methyl-accepting transducer" evidence="6">
    <location>
        <begin position="249"/>
        <end position="485"/>
    </location>
</feature>
<dbReference type="Gene3D" id="3.30.450.20">
    <property type="entry name" value="PAS domain"/>
    <property type="match status" value="1"/>
</dbReference>
<evidence type="ECO:0000256" key="1">
    <source>
        <dbReference type="ARBA" id="ARBA00023224"/>
    </source>
</evidence>
<reference evidence="8" key="1">
    <citation type="submission" date="2016-08" db="EMBL/GenBank/DDBJ databases">
        <authorList>
            <person name="Seilhamer J.J."/>
        </authorList>
    </citation>
    <scope>NUCLEOTIDE SEQUENCE</scope>
    <source>
        <strain evidence="8">86-1</strain>
    </source>
</reference>
<accession>A0A212L3Y4</accession>
<sequence length="546" mass="58105">MNITLSLRMIIFFIISLVLACTAMLVSFKLVMADGFSSPQMWKTLLGGLIVVVPIGAIGSVLINSWLSPIRKCVIFAEAISAGHEDAKLDVYRTDCLGHLAESLRIMVSKLEDQAHWYESILNTLPLSISVTDNDMVWTFCNTNALGSMQKTCQSDVVGKHCSEKQGNICNTPECGIEQLRLGNKQVINHMPNGKTMQIMLDYLKDSQGRTIGHVEIGEDITEKVLLEKKAAAAAHQARMSTVTQLEDVVSHLQRAADTLNASLGDVRDKAGIAADRMAETATAMNEMNATVLEVAHNAEGAAEAATSVQGHAQDGAGIVLRTIQSMQSVQQQSSGLKGDMANLDKQAKDIGTVLTLIRDIADQTNLLALNAAIEAARAGEAGRGFAVVADEVRKLAEKTMSATREVETAIATIQEGTGKSSTTVDGTVTSIEEVGRMAEESGQSLERISSLAGDSSSRVSAIAAAATEQSAASEEINRNIAEVNTLSAHIAEAMDTAARQVSDMAGQVSVVTGILDVIRQEDKQQALAEEAESKTHAVRTSQAAS</sequence>
<feature type="domain" description="HAMP" evidence="7">
    <location>
        <begin position="64"/>
        <end position="116"/>
    </location>
</feature>
<evidence type="ECO:0000313" key="8">
    <source>
        <dbReference type="EMBL" id="SCM72226.1"/>
    </source>
</evidence>
<dbReference type="InterPro" id="IPR004089">
    <property type="entry name" value="MCPsignal_dom"/>
</dbReference>
<name>A0A212L3Y4_9BACT</name>
<feature type="region of interest" description="Disordered" evidence="4">
    <location>
        <begin position="527"/>
        <end position="546"/>
    </location>
</feature>
<dbReference type="Gene3D" id="1.10.287.950">
    <property type="entry name" value="Methyl-accepting chemotaxis protein"/>
    <property type="match status" value="1"/>
</dbReference>
<organism evidence="8">
    <name type="scientific">uncultured Desulfovibrio sp</name>
    <dbReference type="NCBI Taxonomy" id="167968"/>
    <lineage>
        <taxon>Bacteria</taxon>
        <taxon>Pseudomonadati</taxon>
        <taxon>Thermodesulfobacteriota</taxon>
        <taxon>Desulfovibrionia</taxon>
        <taxon>Desulfovibrionales</taxon>
        <taxon>Desulfovibrionaceae</taxon>
        <taxon>Desulfovibrio</taxon>
        <taxon>environmental samples</taxon>
    </lineage>
</organism>
<dbReference type="PROSITE" id="PS50885">
    <property type="entry name" value="HAMP"/>
    <property type="match status" value="1"/>
</dbReference>
<dbReference type="CDD" id="cd11386">
    <property type="entry name" value="MCP_signal"/>
    <property type="match status" value="1"/>
</dbReference>
<dbReference type="GO" id="GO:0004888">
    <property type="term" value="F:transmembrane signaling receptor activity"/>
    <property type="evidence" value="ECO:0007669"/>
    <property type="project" value="InterPro"/>
</dbReference>
<keyword evidence="1 3" id="KW-0807">Transducer</keyword>
<dbReference type="SUPFAM" id="SSF55785">
    <property type="entry name" value="PYP-like sensor domain (PAS domain)"/>
    <property type="match status" value="1"/>
</dbReference>
<dbReference type="Gene3D" id="1.10.8.500">
    <property type="entry name" value="HAMP domain in histidine kinase"/>
    <property type="match status" value="1"/>
</dbReference>
<feature type="transmembrane region" description="Helical" evidence="5">
    <location>
        <begin position="6"/>
        <end position="32"/>
    </location>
</feature>
<gene>
    <name evidence="8" type="ORF">KL86DES1_20473</name>
</gene>
<protein>
    <submittedName>
        <fullName evidence="8">Methyl-accepting chemotaxis sensory transducer</fullName>
    </submittedName>
</protein>
<dbReference type="GO" id="GO:0016020">
    <property type="term" value="C:membrane"/>
    <property type="evidence" value="ECO:0007669"/>
    <property type="project" value="InterPro"/>
</dbReference>
<dbReference type="InterPro" id="IPR004090">
    <property type="entry name" value="Chemotax_Me-accpt_rcpt"/>
</dbReference>
<keyword evidence="5" id="KW-0472">Membrane</keyword>
<dbReference type="GO" id="GO:0007165">
    <property type="term" value="P:signal transduction"/>
    <property type="evidence" value="ECO:0007669"/>
    <property type="project" value="UniProtKB-KW"/>
</dbReference>
<dbReference type="RefSeq" id="WP_179980106.1">
    <property type="nucleotide sequence ID" value="NZ_LT608333.1"/>
</dbReference>